<dbReference type="InParanoid" id="A0A6P8IKG5"/>
<accession>A0A6P8IKG5</accession>
<evidence type="ECO:0000313" key="2">
    <source>
        <dbReference type="Proteomes" id="UP000515163"/>
    </source>
</evidence>
<protein>
    <submittedName>
        <fullName evidence="3">Uncharacterized protein LOC116302162</fullName>
    </submittedName>
</protein>
<dbReference type="RefSeq" id="XP_031567247.1">
    <property type="nucleotide sequence ID" value="XM_031711387.1"/>
</dbReference>
<feature type="coiled-coil region" evidence="1">
    <location>
        <begin position="344"/>
        <end position="415"/>
    </location>
</feature>
<keyword evidence="1" id="KW-0175">Coiled coil</keyword>
<evidence type="ECO:0000256" key="1">
    <source>
        <dbReference type="SAM" id="Coils"/>
    </source>
</evidence>
<name>A0A6P8IKG5_ACTTE</name>
<dbReference type="Proteomes" id="UP000515163">
    <property type="component" value="Unplaced"/>
</dbReference>
<reference evidence="3" key="1">
    <citation type="submission" date="2025-08" db="UniProtKB">
        <authorList>
            <consortium name="RefSeq"/>
        </authorList>
    </citation>
    <scope>IDENTIFICATION</scope>
    <source>
        <tissue evidence="3">Tentacle</tissue>
    </source>
</reference>
<proteinExistence type="predicted"/>
<dbReference type="GeneID" id="116302162"/>
<organism evidence="2 3">
    <name type="scientific">Actinia tenebrosa</name>
    <name type="common">Australian red waratah sea anemone</name>
    <dbReference type="NCBI Taxonomy" id="6105"/>
    <lineage>
        <taxon>Eukaryota</taxon>
        <taxon>Metazoa</taxon>
        <taxon>Cnidaria</taxon>
        <taxon>Anthozoa</taxon>
        <taxon>Hexacorallia</taxon>
        <taxon>Actiniaria</taxon>
        <taxon>Actiniidae</taxon>
        <taxon>Actinia</taxon>
    </lineage>
</organism>
<dbReference type="AlphaFoldDB" id="A0A6P8IKG5"/>
<keyword evidence="2" id="KW-1185">Reference proteome</keyword>
<evidence type="ECO:0000313" key="3">
    <source>
        <dbReference type="RefSeq" id="XP_031567247.1"/>
    </source>
</evidence>
<dbReference type="OrthoDB" id="5967141at2759"/>
<dbReference type="KEGG" id="aten:116302162"/>
<sequence>MFLLDRSKTTIDDLRLVSQASREARLDQELARFEENLDIMLADKNTFLLDLYRRLKQARSTYKSWNRRTAGGGRATDFVSVEQIEELVDWQQKKQKRKDKKDSLSVDPDSDQQVDMLLRFLLAFKESKELLEQFRTKIFLPLFEFFNDDPKRHLPKALASVVWRWEGLLTPGPINHRLFSPQSADALYYTETSTKPRDSQFNLILRLVPDLMLKAFEALCLAKQWRSKIGPWGYPRELKYIHSKWIPEKKQENNLAFERAQRRKFEYATCQVKLDALQGEMENTETVLGDSSTGIKKPERETGAISGRFEDVHHRIDNFRENVRTASLERSRLAKDLCKLRDHITMLQEEMKTEQRDIQNIRAQLVKAEMNTKYSDEKEMTKLLEDDLEDSVHRCTHLRKEISKAEQEYKEQMIRYHSTNTRLNSFRRGIDSARSEQLSLNTSLLTTRERQRKQEKSFIAANDNFNLLREELRKSKLTKQVLLRQMLQPRNEETAREKKRTVLDI</sequence>
<gene>
    <name evidence="3" type="primary">LOC116302162</name>
</gene>